<reference evidence="2 3" key="1">
    <citation type="submission" date="2016-10" db="EMBL/GenBank/DDBJ databases">
        <authorList>
            <person name="de Groot N.N."/>
        </authorList>
    </citation>
    <scope>NUCLEOTIDE SEQUENCE [LARGE SCALE GENOMIC DNA]</scope>
    <source>
        <strain evidence="2 3">DSM 9179</strain>
    </source>
</reference>
<dbReference type="InterPro" id="IPR014238">
    <property type="entry name" value="Spore_YlmC/YmxH"/>
</dbReference>
<name>A0A1I0MS08_9FIRM</name>
<dbReference type="Gene3D" id="2.30.30.240">
    <property type="entry name" value="PRC-barrel domain"/>
    <property type="match status" value="1"/>
</dbReference>
<sequence>MRICDLRDKEVINTKDCKILGFVADVIFDICNGCIIALIIPGPAKICGFLGREIEYIIPYKCVQCIGPDVILVEVCIEEITNKCV</sequence>
<organism evidence="2 3">
    <name type="scientific">[Clostridium] fimetarium</name>
    <dbReference type="NCBI Taxonomy" id="99656"/>
    <lineage>
        <taxon>Bacteria</taxon>
        <taxon>Bacillati</taxon>
        <taxon>Bacillota</taxon>
        <taxon>Clostridia</taxon>
        <taxon>Lachnospirales</taxon>
        <taxon>Lachnospiraceae</taxon>
    </lineage>
</organism>
<feature type="domain" description="PRC-barrel" evidence="1">
    <location>
        <begin position="1"/>
        <end position="74"/>
    </location>
</feature>
<keyword evidence="3" id="KW-1185">Reference proteome</keyword>
<dbReference type="STRING" id="99656.SAMN05421659_10266"/>
<dbReference type="Pfam" id="PF05239">
    <property type="entry name" value="PRC"/>
    <property type="match status" value="1"/>
</dbReference>
<dbReference type="SUPFAM" id="SSF50346">
    <property type="entry name" value="PRC-barrel domain"/>
    <property type="match status" value="1"/>
</dbReference>
<dbReference type="InterPro" id="IPR027275">
    <property type="entry name" value="PRC-brl_dom"/>
</dbReference>
<dbReference type="Proteomes" id="UP000199701">
    <property type="component" value="Unassembled WGS sequence"/>
</dbReference>
<dbReference type="RefSeq" id="WP_092450366.1">
    <property type="nucleotide sequence ID" value="NZ_FOJI01000002.1"/>
</dbReference>
<proteinExistence type="predicted"/>
<evidence type="ECO:0000259" key="1">
    <source>
        <dbReference type="Pfam" id="PF05239"/>
    </source>
</evidence>
<evidence type="ECO:0000313" key="2">
    <source>
        <dbReference type="EMBL" id="SEV90938.1"/>
    </source>
</evidence>
<dbReference type="PANTHER" id="PTHR40061">
    <property type="entry name" value="SPORULATION PROTEIN YLMC-RELATED"/>
    <property type="match status" value="1"/>
</dbReference>
<dbReference type="OrthoDB" id="6024937at2"/>
<dbReference type="AlphaFoldDB" id="A0A1I0MS08"/>
<dbReference type="EMBL" id="FOJI01000002">
    <property type="protein sequence ID" value="SEV90938.1"/>
    <property type="molecule type" value="Genomic_DNA"/>
</dbReference>
<dbReference type="InterPro" id="IPR011033">
    <property type="entry name" value="PRC_barrel-like_sf"/>
</dbReference>
<dbReference type="PANTHER" id="PTHR40061:SF1">
    <property type="entry name" value="SPORULATION PROTEIN YLMC-RELATED"/>
    <property type="match status" value="1"/>
</dbReference>
<gene>
    <name evidence="2" type="ORF">SAMN05421659_10266</name>
</gene>
<accession>A0A1I0MS08</accession>
<evidence type="ECO:0000313" key="3">
    <source>
        <dbReference type="Proteomes" id="UP000199701"/>
    </source>
</evidence>
<protein>
    <submittedName>
        <fullName evidence="2">Sporulation protein, YlmC/YmxH family</fullName>
    </submittedName>
</protein>
<dbReference type="NCBIfam" id="TIGR02888">
    <property type="entry name" value="spore_YlmC_YmxH"/>
    <property type="match status" value="1"/>
</dbReference>